<evidence type="ECO:0000256" key="5">
    <source>
        <dbReference type="ARBA" id="ARBA00048552"/>
    </source>
</evidence>
<dbReference type="InterPro" id="IPR037034">
    <property type="entry name" value="RNA_pol_Rpb2_2_sf"/>
</dbReference>
<evidence type="ECO:0000256" key="6">
    <source>
        <dbReference type="HAMAP-Rule" id="MF_01321"/>
    </source>
</evidence>
<dbReference type="Pfam" id="PF04560">
    <property type="entry name" value="RNA_pol_Rpb2_7"/>
    <property type="match status" value="1"/>
</dbReference>
<evidence type="ECO:0000259" key="9">
    <source>
        <dbReference type="Pfam" id="PF00562"/>
    </source>
</evidence>
<feature type="domain" description="DNA-directed RNA polymerase beta subunit external 1" evidence="14">
    <location>
        <begin position="504"/>
        <end position="569"/>
    </location>
</feature>
<dbReference type="InterPro" id="IPR037033">
    <property type="entry name" value="DNA-dir_RNAP_su2_hyb_sf"/>
</dbReference>
<evidence type="ECO:0000256" key="4">
    <source>
        <dbReference type="ARBA" id="ARBA00023163"/>
    </source>
</evidence>
<dbReference type="GO" id="GO:0003899">
    <property type="term" value="F:DNA-directed RNA polymerase activity"/>
    <property type="evidence" value="ECO:0007669"/>
    <property type="project" value="UniProtKB-UniRule"/>
</dbReference>
<dbReference type="Gene3D" id="3.90.1110.10">
    <property type="entry name" value="RNA polymerase Rpb2, domain 2"/>
    <property type="match status" value="1"/>
</dbReference>
<dbReference type="Gene3D" id="2.40.50.100">
    <property type="match status" value="1"/>
</dbReference>
<dbReference type="Proteomes" id="UP000268469">
    <property type="component" value="Unassembled WGS sequence"/>
</dbReference>
<evidence type="ECO:0000259" key="11">
    <source>
        <dbReference type="Pfam" id="PF04561"/>
    </source>
</evidence>
<dbReference type="InterPro" id="IPR007120">
    <property type="entry name" value="DNA-dir_RNAP_su2_dom"/>
</dbReference>
<feature type="domain" description="RNA polymerase Rpb2" evidence="11">
    <location>
        <begin position="132"/>
        <end position="233"/>
    </location>
</feature>
<feature type="domain" description="RNA polymerase Rpb2" evidence="13">
    <location>
        <begin position="426"/>
        <end position="494"/>
    </location>
</feature>
<evidence type="ECO:0000256" key="7">
    <source>
        <dbReference type="RuleBase" id="RU000434"/>
    </source>
</evidence>
<dbReference type="AlphaFoldDB" id="A0A660SIZ9"/>
<dbReference type="NCBIfam" id="TIGR02013">
    <property type="entry name" value="rpoB"/>
    <property type="match status" value="1"/>
</dbReference>
<feature type="domain" description="RNA polymerase Rpb2" evidence="11">
    <location>
        <begin position="262"/>
        <end position="367"/>
    </location>
</feature>
<dbReference type="InterPro" id="IPR014724">
    <property type="entry name" value="RNA_pol_RPB2_OB-fold"/>
</dbReference>
<dbReference type="PROSITE" id="PS01166">
    <property type="entry name" value="RNA_POL_BETA"/>
    <property type="match status" value="1"/>
</dbReference>
<comment type="subunit">
    <text evidence="6 8">The RNAP catalytic core consists of 2 alpha, 1 beta, 1 beta' and 1 omega subunit. When a sigma factor is associated with the core the holoenzyme is formed, which can initiate transcription.</text>
</comment>
<dbReference type="GO" id="GO:0032549">
    <property type="term" value="F:ribonucleoside binding"/>
    <property type="evidence" value="ECO:0007669"/>
    <property type="project" value="InterPro"/>
</dbReference>
<evidence type="ECO:0000259" key="13">
    <source>
        <dbReference type="Pfam" id="PF04565"/>
    </source>
</evidence>
<feature type="domain" description="RNA polymerase beta subunit protrusion" evidence="12">
    <location>
        <begin position="18"/>
        <end position="394"/>
    </location>
</feature>
<evidence type="ECO:0000256" key="2">
    <source>
        <dbReference type="ARBA" id="ARBA00022679"/>
    </source>
</evidence>
<dbReference type="GO" id="GO:0003677">
    <property type="term" value="F:DNA binding"/>
    <property type="evidence" value="ECO:0007669"/>
    <property type="project" value="UniProtKB-UniRule"/>
</dbReference>
<feature type="domain" description="DNA-directed RNA polymerase subunit 2 hybrid-binding" evidence="9">
    <location>
        <begin position="630"/>
        <end position="1135"/>
    </location>
</feature>
<evidence type="ECO:0000259" key="10">
    <source>
        <dbReference type="Pfam" id="PF04560"/>
    </source>
</evidence>
<organism evidence="15 16">
    <name type="scientific">candidate division WOR-3 bacterium</name>
    <dbReference type="NCBI Taxonomy" id="2052148"/>
    <lineage>
        <taxon>Bacteria</taxon>
        <taxon>Bacteria division WOR-3</taxon>
    </lineage>
</organism>
<dbReference type="Gene3D" id="3.90.1800.10">
    <property type="entry name" value="RNA polymerase alpha subunit dimerisation domain"/>
    <property type="match status" value="1"/>
</dbReference>
<gene>
    <name evidence="6 15" type="primary">rpoB</name>
    <name evidence="15" type="ORF">DRP53_03895</name>
</gene>
<dbReference type="NCBIfam" id="NF001616">
    <property type="entry name" value="PRK00405.1"/>
    <property type="match status" value="1"/>
</dbReference>
<dbReference type="Pfam" id="PF10385">
    <property type="entry name" value="RNA_pol_Rpb2_45"/>
    <property type="match status" value="1"/>
</dbReference>
<dbReference type="InterPro" id="IPR019462">
    <property type="entry name" value="DNA-dir_RNA_pol_bsu_external_1"/>
</dbReference>
<feature type="domain" description="RNA polymerase Rpb2" evidence="10">
    <location>
        <begin position="1137"/>
        <end position="1208"/>
    </location>
</feature>
<dbReference type="Gene3D" id="2.30.150.10">
    <property type="entry name" value="DNA-directed RNA polymerase, beta subunit, external 1 domain"/>
    <property type="match status" value="1"/>
</dbReference>
<dbReference type="InterPro" id="IPR042107">
    <property type="entry name" value="DNA-dir_RNA_pol_bsu_ext_1_sf"/>
</dbReference>
<dbReference type="Pfam" id="PF04565">
    <property type="entry name" value="RNA_pol_Rpb2_3"/>
    <property type="match status" value="1"/>
</dbReference>
<evidence type="ECO:0000313" key="16">
    <source>
        <dbReference type="Proteomes" id="UP000268469"/>
    </source>
</evidence>
<dbReference type="InterPro" id="IPR007641">
    <property type="entry name" value="RNA_pol_Rpb2_7"/>
</dbReference>
<dbReference type="InterPro" id="IPR010243">
    <property type="entry name" value="RNA_pol_bsu_bac"/>
</dbReference>
<reference evidence="15 16" key="1">
    <citation type="submission" date="2018-06" db="EMBL/GenBank/DDBJ databases">
        <title>Extensive metabolic versatility and redundancy in microbially diverse, dynamic hydrothermal sediments.</title>
        <authorList>
            <person name="Dombrowski N."/>
            <person name="Teske A."/>
            <person name="Baker B.J."/>
        </authorList>
    </citation>
    <scope>NUCLEOTIDE SEQUENCE [LARGE SCALE GENOMIC DNA]</scope>
    <source>
        <strain evidence="15">B36_G15</strain>
    </source>
</reference>
<evidence type="ECO:0000256" key="3">
    <source>
        <dbReference type="ARBA" id="ARBA00022695"/>
    </source>
</evidence>
<dbReference type="EMBL" id="QNBE01000028">
    <property type="protein sequence ID" value="RKX70764.1"/>
    <property type="molecule type" value="Genomic_DNA"/>
</dbReference>
<comment type="catalytic activity">
    <reaction evidence="5 6 8">
        <text>RNA(n) + a ribonucleoside 5'-triphosphate = RNA(n+1) + diphosphate</text>
        <dbReference type="Rhea" id="RHEA:21248"/>
        <dbReference type="Rhea" id="RHEA-COMP:14527"/>
        <dbReference type="Rhea" id="RHEA-COMP:17342"/>
        <dbReference type="ChEBI" id="CHEBI:33019"/>
        <dbReference type="ChEBI" id="CHEBI:61557"/>
        <dbReference type="ChEBI" id="CHEBI:140395"/>
        <dbReference type="EC" id="2.7.7.6"/>
    </reaction>
</comment>
<dbReference type="CDD" id="cd00653">
    <property type="entry name" value="RNA_pol_B_RPB2"/>
    <property type="match status" value="1"/>
</dbReference>
<dbReference type="Gene3D" id="3.90.1100.10">
    <property type="match status" value="2"/>
</dbReference>
<protein>
    <recommendedName>
        <fullName evidence="6 8">DNA-directed RNA polymerase subunit beta</fullName>
        <shortName evidence="6">RNAP subunit beta</shortName>
        <ecNumber evidence="6 8">2.7.7.6</ecNumber>
    </recommendedName>
    <alternativeName>
        <fullName evidence="6">RNA polymerase subunit beta</fullName>
    </alternativeName>
    <alternativeName>
        <fullName evidence="6">Transcriptase subunit beta</fullName>
    </alternativeName>
</protein>
<dbReference type="PANTHER" id="PTHR20856">
    <property type="entry name" value="DNA-DIRECTED RNA POLYMERASE I SUBUNIT 2"/>
    <property type="match status" value="1"/>
</dbReference>
<dbReference type="HAMAP" id="MF_01321">
    <property type="entry name" value="RNApol_bact_RpoB"/>
    <property type="match status" value="1"/>
</dbReference>
<evidence type="ECO:0000259" key="12">
    <source>
        <dbReference type="Pfam" id="PF04563"/>
    </source>
</evidence>
<dbReference type="InterPro" id="IPR015712">
    <property type="entry name" value="DNA-dir_RNA_pol_su2"/>
</dbReference>
<keyword evidence="1 6" id="KW-0240">DNA-directed RNA polymerase</keyword>
<dbReference type="GO" id="GO:0000428">
    <property type="term" value="C:DNA-directed RNA polymerase complex"/>
    <property type="evidence" value="ECO:0007669"/>
    <property type="project" value="UniProtKB-KW"/>
</dbReference>
<dbReference type="Gene3D" id="2.40.270.10">
    <property type="entry name" value="DNA-directed RNA polymerase, subunit 2, domain 6"/>
    <property type="match status" value="3"/>
</dbReference>
<dbReference type="InterPro" id="IPR007642">
    <property type="entry name" value="RNA_pol_Rpb2_2"/>
</dbReference>
<sequence>MKVKDFSKIGTRFEIPHLLEVQLESFREFLEKGITQVFKEAFPVTGLHNRYTLEYHGHEFGMVQYTPEDAAEKGATYSIPLKVKLRLVATEKDALKEAIEQEIYLCDIPLITKRGTFIVNGVERVVVNQLHRSPGLYFSTEKGKPGAMIIPERGQWLEFRVDNQVINAILDRRRRINGFTFLRALGYETDQEIIRLFYEPKSLPVEKAIGHYAAEEIKDEDVTLVEVGDEITSTTVDVLKERKIKEIELIERGSRGLEIVLATLKRDRSTSKEDGIRRIYTTLRSMPPPTPELGESFLHSLLFNPDRFLLGEVGRFKFNLKLKKDQPLTQTRLTPEDIVDTYRGLIDYTEGLIAADDIDHLGNRRVRRVGEMLTNQFRMAILQLVQNIKERASLLEEELLTPQELTNPRLVSILITRFFTTNQLSQFMEQTNPLSELTHKRRLSALGPGGLTRETAGFEVRDVHYTHYGRLCPIETPEGPNIGLISTLANYAKVDRLGFITSPYWKVKGGKVTGEIVYLRADEEDNYTIAQANTPIDSNGRIKAKEALCRRKGDFPIVPAHEVDFMDVSPKQVVSPAASLIPFLEHDDANRALMGSNMQRQAVPLLITEPPLVATGMEKKIAHDSGVLLIAQESGVVESVDAAHIVIRKHDGRRINHELKKFVRSNQNTCINQRPVVRPGDKVKKGTLLADGYATHRGELALGKNVLVAFMPMRGYNFEDAVVISERLVKDDVYTSIHILSFECEVRETKLGPEEITRDIPGLSEERLKNLDEHGIIYVGAEVGPDDILVGKITPKGETELTPEERLLKAIFAEKATNVRDTSLRVDPGVYGVVIGHEILTRKTGDPLAIKIEEERKANAEQRYHLLRDAFLKERNTLLAQLLKGRKVASTIRDEDGIVVFKTGTVLSERSFENLEADLLTAQGKYVEDERLDQKVRKLIGEFQIKLNEIKETYRMELEKISRGDELPHGVLKIIRVFIAQKRKISVGDKVAGRHGNKGVIAKVMPVEDMPFLADGTPVDMVLNPLGVPSRMNVGQILECALGWACKVGGFQAISPVFEGATIEEIKEELKRCGLPEDGKTILYDGRTGEPFDYPIAVGYMYMLKLIHLADDKIHARSTGPYSLITQQPLGGKAQLGGQRLGEMEVWALEAYGASHTLQEMLTVKSDDVDGRAELYEAMIRGENPPRPRVPASFTVMLKELQGLGFDVILGKEKK</sequence>
<comment type="caution">
    <text evidence="15">The sequence shown here is derived from an EMBL/GenBank/DDBJ whole genome shotgun (WGS) entry which is preliminary data.</text>
</comment>
<evidence type="ECO:0000313" key="15">
    <source>
        <dbReference type="EMBL" id="RKX70764.1"/>
    </source>
</evidence>
<keyword evidence="2 6" id="KW-0808">Transferase</keyword>
<evidence type="ECO:0000256" key="8">
    <source>
        <dbReference type="RuleBase" id="RU363031"/>
    </source>
</evidence>
<comment type="function">
    <text evidence="6 8">DNA-dependent RNA polymerase catalyzes the transcription of DNA into RNA using the four ribonucleoside triphosphates as substrates.</text>
</comment>
<dbReference type="InterPro" id="IPR007645">
    <property type="entry name" value="RNA_pol_Rpb2_3"/>
</dbReference>
<dbReference type="GO" id="GO:0006351">
    <property type="term" value="P:DNA-templated transcription"/>
    <property type="evidence" value="ECO:0007669"/>
    <property type="project" value="UniProtKB-UniRule"/>
</dbReference>
<accession>A0A660SIZ9</accession>
<dbReference type="InterPro" id="IPR007121">
    <property type="entry name" value="RNA_pol_bsu_CS"/>
</dbReference>
<evidence type="ECO:0000256" key="1">
    <source>
        <dbReference type="ARBA" id="ARBA00022478"/>
    </source>
</evidence>
<name>A0A660SIZ9_UNCW3</name>
<dbReference type="Gene3D" id="2.40.50.150">
    <property type="match status" value="1"/>
</dbReference>
<proteinExistence type="inferred from homology"/>
<dbReference type="Pfam" id="PF04563">
    <property type="entry name" value="RNA_pol_Rpb2_1"/>
    <property type="match status" value="1"/>
</dbReference>
<evidence type="ECO:0000259" key="14">
    <source>
        <dbReference type="Pfam" id="PF10385"/>
    </source>
</evidence>
<dbReference type="SUPFAM" id="SSF64484">
    <property type="entry name" value="beta and beta-prime subunits of DNA dependent RNA-polymerase"/>
    <property type="match status" value="1"/>
</dbReference>
<dbReference type="EC" id="2.7.7.6" evidence="6 8"/>
<comment type="similarity">
    <text evidence="6 7">Belongs to the RNA polymerase beta chain family.</text>
</comment>
<dbReference type="InterPro" id="IPR007644">
    <property type="entry name" value="RNA_pol_bsu_protrusion"/>
</dbReference>
<dbReference type="Pfam" id="PF00562">
    <property type="entry name" value="RNA_pol_Rpb2_6"/>
    <property type="match status" value="1"/>
</dbReference>
<dbReference type="Pfam" id="PF04561">
    <property type="entry name" value="RNA_pol_Rpb2_2"/>
    <property type="match status" value="2"/>
</dbReference>
<keyword evidence="3 6" id="KW-0548">Nucleotidyltransferase</keyword>
<keyword evidence="4 6" id="KW-0804">Transcription</keyword>